<evidence type="ECO:0000256" key="7">
    <source>
        <dbReference type="ARBA" id="ARBA00023242"/>
    </source>
</evidence>
<dbReference type="GO" id="GO:0016586">
    <property type="term" value="C:RSC-type complex"/>
    <property type="evidence" value="ECO:0007669"/>
    <property type="project" value="InterPro"/>
</dbReference>
<dbReference type="PROSITE" id="PS51038">
    <property type="entry name" value="BAH"/>
    <property type="match status" value="1"/>
</dbReference>
<dbReference type="KEGG" id="hir:HETIRDRAFT_469961"/>
<sequence>MPVTAAQKTAIEGVLKAITGLTSSKKKRQFAEMFLELVDRESWADYYEVIPEPRSLNGISEKLRANKYKDALQVYEDLTLVFLNALYYNEPSSQIAKDAQTLKALLATEWRQHAVLPAPPESPPQSSAQKQHAGTGSSVAPAPPAVAAVAESAAAVAPTPSPATVSTPATITPAPALVPAPTLAPVAVLPKPTLTKSPQRPLTPDIEIDVGGTPEPESMGVGEPMARDVDGDAIVQQLERGLPRWEGLADVAWMAHGTADRWLEVVLAIKSHKDIIGNRLSVALEAVPEESTIPYLSYNFPLSLKLIETRARSKGYDSAKAFDREMIQLFEKARKWHDPGSEAYGRVLLLQRLYQAITSPNPPAGPPYASATNFASLPAGPGTARPLHSSDSEKQPGVTTFRVSTKDKTFVDEVQYKGWTIRLADWLHLSNPDDPAKPIIAQVFKCYVSDEPSKRGQPGVSVCWYYRPEQTFHPAHRQFWEGEVFKTSHFADHPVEDIIEKIACQFTARHIRGRPRPPYWYLGWPLYVCDSRYNDRERIFVKIKNWNSCVPEEVRKSTEFMPIYPFERPVHPRLFASPFLQGKLKGPGGIGDSVEKVEGEKVEGGGTGRKRSKKSHPSATDISGPSKGLYVGIPGTNITSATPAMGSLGGYSSYAGQYGLPLQGQRAQSTQPRPTEDRSIVTAAGGLAALGNSITIEKLPPETARHFDRDPETNEVLWFSAPPINVAHQRAPTYSLKYLHWLATKRKRSAQGANATDDDQEGGPAQKKQRARPTVSESINALWADLQLDASS</sequence>
<evidence type="ECO:0008006" key="14">
    <source>
        <dbReference type="Google" id="ProtNLM"/>
    </source>
</evidence>
<protein>
    <recommendedName>
        <fullName evidence="14">BAH domain-containing protein</fullName>
    </recommendedName>
</protein>
<dbReference type="PRINTS" id="PR00503">
    <property type="entry name" value="BROMODOMAIN"/>
</dbReference>
<evidence type="ECO:0000259" key="10">
    <source>
        <dbReference type="PROSITE" id="PS50014"/>
    </source>
</evidence>
<name>W4KRP5_HETIT</name>
<keyword evidence="7" id="KW-0539">Nucleus</keyword>
<evidence type="ECO:0000256" key="2">
    <source>
        <dbReference type="ARBA" id="ARBA00022737"/>
    </source>
</evidence>
<evidence type="ECO:0000256" key="9">
    <source>
        <dbReference type="SAM" id="MobiDB-lite"/>
    </source>
</evidence>
<dbReference type="InterPro" id="IPR001025">
    <property type="entry name" value="BAH_dom"/>
</dbReference>
<dbReference type="GO" id="GO:0003682">
    <property type="term" value="F:chromatin binding"/>
    <property type="evidence" value="ECO:0007669"/>
    <property type="project" value="InterPro"/>
</dbReference>
<evidence type="ECO:0000313" key="13">
    <source>
        <dbReference type="Proteomes" id="UP000030671"/>
    </source>
</evidence>
<feature type="region of interest" description="Disordered" evidence="9">
    <location>
        <begin position="116"/>
        <end position="142"/>
    </location>
</feature>
<feature type="region of interest" description="Disordered" evidence="9">
    <location>
        <begin position="365"/>
        <end position="398"/>
    </location>
</feature>
<dbReference type="Pfam" id="PF01426">
    <property type="entry name" value="BAH"/>
    <property type="match status" value="1"/>
</dbReference>
<dbReference type="eggNOG" id="KOG1827">
    <property type="taxonomic scope" value="Eukaryota"/>
</dbReference>
<evidence type="ECO:0000256" key="5">
    <source>
        <dbReference type="ARBA" id="ARBA00023117"/>
    </source>
</evidence>
<dbReference type="SMART" id="SM00297">
    <property type="entry name" value="BROMO"/>
    <property type="match status" value="1"/>
</dbReference>
<evidence type="ECO:0000256" key="4">
    <source>
        <dbReference type="ARBA" id="ARBA00023015"/>
    </source>
</evidence>
<dbReference type="CDD" id="cd04369">
    <property type="entry name" value="Bromodomain"/>
    <property type="match status" value="1"/>
</dbReference>
<dbReference type="HOGENOM" id="CLU_007728_1_0_1"/>
<dbReference type="PROSITE" id="PS50014">
    <property type="entry name" value="BROMODOMAIN_2"/>
    <property type="match status" value="1"/>
</dbReference>
<evidence type="ECO:0000256" key="8">
    <source>
        <dbReference type="PROSITE-ProRule" id="PRU00035"/>
    </source>
</evidence>
<keyword evidence="6" id="KW-0804">Transcription</keyword>
<evidence type="ECO:0000256" key="3">
    <source>
        <dbReference type="ARBA" id="ARBA00022853"/>
    </source>
</evidence>
<feature type="compositionally biased region" description="Basic and acidic residues" evidence="9">
    <location>
        <begin position="593"/>
        <end position="603"/>
    </location>
</feature>
<dbReference type="Gene3D" id="1.20.920.10">
    <property type="entry name" value="Bromodomain-like"/>
    <property type="match status" value="2"/>
</dbReference>
<dbReference type="GO" id="GO:0006368">
    <property type="term" value="P:transcription elongation by RNA polymerase II"/>
    <property type="evidence" value="ECO:0007669"/>
    <property type="project" value="TreeGrafter"/>
</dbReference>
<dbReference type="InterPro" id="IPR001487">
    <property type="entry name" value="Bromodomain"/>
</dbReference>
<proteinExistence type="predicted"/>
<dbReference type="GeneID" id="20677314"/>
<dbReference type="RefSeq" id="XP_009541606.1">
    <property type="nucleotide sequence ID" value="XM_009543311.1"/>
</dbReference>
<dbReference type="GO" id="GO:0006338">
    <property type="term" value="P:chromatin remodeling"/>
    <property type="evidence" value="ECO:0007669"/>
    <property type="project" value="InterPro"/>
</dbReference>
<dbReference type="STRING" id="747525.W4KRP5"/>
<dbReference type="EMBL" id="KI925454">
    <property type="protein sequence ID" value="ETW87741.1"/>
    <property type="molecule type" value="Genomic_DNA"/>
</dbReference>
<feature type="region of interest" description="Disordered" evidence="9">
    <location>
        <begin position="590"/>
        <end position="627"/>
    </location>
</feature>
<keyword evidence="2" id="KW-0677">Repeat</keyword>
<dbReference type="AlphaFoldDB" id="W4KRP5"/>
<dbReference type="InterPro" id="IPR037382">
    <property type="entry name" value="Rsc/polybromo"/>
</dbReference>
<dbReference type="Pfam" id="PF00439">
    <property type="entry name" value="Bromodomain"/>
    <property type="match status" value="2"/>
</dbReference>
<evidence type="ECO:0000256" key="6">
    <source>
        <dbReference type="ARBA" id="ARBA00023163"/>
    </source>
</evidence>
<organism evidence="12 13">
    <name type="scientific">Heterobasidion irregulare (strain TC 32-1)</name>
    <dbReference type="NCBI Taxonomy" id="747525"/>
    <lineage>
        <taxon>Eukaryota</taxon>
        <taxon>Fungi</taxon>
        <taxon>Dikarya</taxon>
        <taxon>Basidiomycota</taxon>
        <taxon>Agaricomycotina</taxon>
        <taxon>Agaricomycetes</taxon>
        <taxon>Russulales</taxon>
        <taxon>Bondarzewiaceae</taxon>
        <taxon>Heterobasidion</taxon>
        <taxon>Heterobasidion annosum species complex</taxon>
    </lineage>
</organism>
<comment type="subcellular location">
    <subcellularLocation>
        <location evidence="1">Nucleus</location>
    </subcellularLocation>
</comment>
<dbReference type="InParanoid" id="W4KRP5"/>
<keyword evidence="5 8" id="KW-0103">Bromodomain</keyword>
<dbReference type="CDD" id="cd04717">
    <property type="entry name" value="BAH_polybromo"/>
    <property type="match status" value="1"/>
</dbReference>
<evidence type="ECO:0000259" key="11">
    <source>
        <dbReference type="PROSITE" id="PS51038"/>
    </source>
</evidence>
<gene>
    <name evidence="12" type="ORF">HETIRDRAFT_469961</name>
</gene>
<dbReference type="InterPro" id="IPR036427">
    <property type="entry name" value="Bromodomain-like_sf"/>
</dbReference>
<dbReference type="OrthoDB" id="1742084at2759"/>
<feature type="region of interest" description="Disordered" evidence="9">
    <location>
        <begin position="749"/>
        <end position="776"/>
    </location>
</feature>
<dbReference type="PANTHER" id="PTHR16062:SF21">
    <property type="entry name" value="CHROMATIN STRUCTURE-REMODELING COMPLEX SUBUNIT RSC1-RELATED"/>
    <property type="match status" value="1"/>
</dbReference>
<accession>W4KRP5</accession>
<dbReference type="Gene3D" id="2.30.30.490">
    <property type="match status" value="1"/>
</dbReference>
<keyword evidence="13" id="KW-1185">Reference proteome</keyword>
<feature type="region of interest" description="Disordered" evidence="9">
    <location>
        <begin position="192"/>
        <end position="219"/>
    </location>
</feature>
<keyword evidence="3" id="KW-0156">Chromatin regulator</keyword>
<dbReference type="Proteomes" id="UP000030671">
    <property type="component" value="Unassembled WGS sequence"/>
</dbReference>
<dbReference type="PANTHER" id="PTHR16062">
    <property type="entry name" value="SWI/SNF-RELATED"/>
    <property type="match status" value="1"/>
</dbReference>
<keyword evidence="4" id="KW-0805">Transcription regulation</keyword>
<dbReference type="SUPFAM" id="SSF47370">
    <property type="entry name" value="Bromodomain"/>
    <property type="match status" value="2"/>
</dbReference>
<evidence type="ECO:0000256" key="1">
    <source>
        <dbReference type="ARBA" id="ARBA00004123"/>
    </source>
</evidence>
<evidence type="ECO:0000313" key="12">
    <source>
        <dbReference type="EMBL" id="ETW87741.1"/>
    </source>
</evidence>
<feature type="domain" description="Bromo" evidence="10">
    <location>
        <begin position="26"/>
        <end position="96"/>
    </location>
</feature>
<dbReference type="FunCoup" id="W4KRP5">
    <property type="interactions" value="166"/>
</dbReference>
<reference evidence="12 13" key="1">
    <citation type="journal article" date="2012" name="New Phytol.">
        <title>Insight into trade-off between wood decay and parasitism from the genome of a fungal forest pathogen.</title>
        <authorList>
            <person name="Olson A."/>
            <person name="Aerts A."/>
            <person name="Asiegbu F."/>
            <person name="Belbahri L."/>
            <person name="Bouzid O."/>
            <person name="Broberg A."/>
            <person name="Canback B."/>
            <person name="Coutinho P.M."/>
            <person name="Cullen D."/>
            <person name="Dalman K."/>
            <person name="Deflorio G."/>
            <person name="van Diepen L.T."/>
            <person name="Dunand C."/>
            <person name="Duplessis S."/>
            <person name="Durling M."/>
            <person name="Gonthier P."/>
            <person name="Grimwood J."/>
            <person name="Fossdal C.G."/>
            <person name="Hansson D."/>
            <person name="Henrissat B."/>
            <person name="Hietala A."/>
            <person name="Himmelstrand K."/>
            <person name="Hoffmeister D."/>
            <person name="Hogberg N."/>
            <person name="James T.Y."/>
            <person name="Karlsson M."/>
            <person name="Kohler A."/>
            <person name="Kues U."/>
            <person name="Lee Y.H."/>
            <person name="Lin Y.C."/>
            <person name="Lind M."/>
            <person name="Lindquist E."/>
            <person name="Lombard V."/>
            <person name="Lucas S."/>
            <person name="Lunden K."/>
            <person name="Morin E."/>
            <person name="Murat C."/>
            <person name="Park J."/>
            <person name="Raffaello T."/>
            <person name="Rouze P."/>
            <person name="Salamov A."/>
            <person name="Schmutz J."/>
            <person name="Solheim H."/>
            <person name="Stahlberg J."/>
            <person name="Velez H."/>
            <person name="de Vries R.P."/>
            <person name="Wiebenga A."/>
            <person name="Woodward S."/>
            <person name="Yakovlev I."/>
            <person name="Garbelotto M."/>
            <person name="Martin F."/>
            <person name="Grigoriev I.V."/>
            <person name="Stenlid J."/>
        </authorList>
    </citation>
    <scope>NUCLEOTIDE SEQUENCE [LARGE SCALE GENOMIC DNA]</scope>
    <source>
        <strain evidence="12 13">TC 32-1</strain>
    </source>
</reference>
<feature type="domain" description="BAH" evidence="11">
    <location>
        <begin position="419"/>
        <end position="544"/>
    </location>
</feature>
<dbReference type="SMART" id="SM00439">
    <property type="entry name" value="BAH"/>
    <property type="match status" value="1"/>
</dbReference>
<dbReference type="InterPro" id="IPR043151">
    <property type="entry name" value="BAH_sf"/>
</dbReference>